<organism evidence="9 10">
    <name type="scientific">Draconibacterium aestuarii</name>
    <dbReference type="NCBI Taxonomy" id="2998507"/>
    <lineage>
        <taxon>Bacteria</taxon>
        <taxon>Pseudomonadati</taxon>
        <taxon>Bacteroidota</taxon>
        <taxon>Bacteroidia</taxon>
        <taxon>Marinilabiliales</taxon>
        <taxon>Prolixibacteraceae</taxon>
        <taxon>Draconibacterium</taxon>
    </lineage>
</organism>
<dbReference type="Proteomes" id="UP001145087">
    <property type="component" value="Unassembled WGS sequence"/>
</dbReference>
<dbReference type="PANTHER" id="PTHR30158">
    <property type="entry name" value="ACRA/E-RELATED COMPONENT OF DRUG EFFLUX TRANSPORTER"/>
    <property type="match status" value="1"/>
</dbReference>
<evidence type="ECO:0000256" key="3">
    <source>
        <dbReference type="SAM" id="Coils"/>
    </source>
</evidence>
<dbReference type="Pfam" id="PF25967">
    <property type="entry name" value="RND-MFP_C"/>
    <property type="match status" value="1"/>
</dbReference>
<evidence type="ECO:0000313" key="10">
    <source>
        <dbReference type="Proteomes" id="UP001145087"/>
    </source>
</evidence>
<proteinExistence type="inferred from homology"/>
<reference evidence="9" key="1">
    <citation type="submission" date="2022-11" db="EMBL/GenBank/DDBJ databases">
        <title>Marilongibacter aestuarii gen. nov., sp. nov., isolated from tidal flat sediment.</title>
        <authorList>
            <person name="Jiayan W."/>
        </authorList>
    </citation>
    <scope>NUCLEOTIDE SEQUENCE</scope>
    <source>
        <strain evidence="9">Z1-6</strain>
    </source>
</reference>
<feature type="coiled-coil region" evidence="3">
    <location>
        <begin position="140"/>
        <end position="167"/>
    </location>
</feature>
<keyword evidence="3" id="KW-0175">Coiled coil</keyword>
<evidence type="ECO:0000256" key="4">
    <source>
        <dbReference type="SAM" id="SignalP"/>
    </source>
</evidence>
<dbReference type="Gene3D" id="2.40.50.100">
    <property type="match status" value="1"/>
</dbReference>
<evidence type="ECO:0000259" key="8">
    <source>
        <dbReference type="Pfam" id="PF25967"/>
    </source>
</evidence>
<dbReference type="InterPro" id="IPR058627">
    <property type="entry name" value="MdtA-like_C"/>
</dbReference>
<dbReference type="RefSeq" id="WP_343334474.1">
    <property type="nucleotide sequence ID" value="NZ_JAPOHD010000031.1"/>
</dbReference>
<dbReference type="Pfam" id="PF25917">
    <property type="entry name" value="BSH_RND"/>
    <property type="match status" value="1"/>
</dbReference>
<dbReference type="FunFam" id="2.40.420.20:FF:000001">
    <property type="entry name" value="Efflux RND transporter periplasmic adaptor subunit"/>
    <property type="match status" value="1"/>
</dbReference>
<keyword evidence="10" id="KW-1185">Reference proteome</keyword>
<dbReference type="GO" id="GO:0005886">
    <property type="term" value="C:plasma membrane"/>
    <property type="evidence" value="ECO:0007669"/>
    <property type="project" value="UniProtKB-SubCell"/>
</dbReference>
<comment type="subcellular location">
    <subcellularLocation>
        <location evidence="1">Cell envelope</location>
    </subcellularLocation>
</comment>
<feature type="chain" id="PRO_5040947493" evidence="4">
    <location>
        <begin position="26"/>
        <end position="385"/>
    </location>
</feature>
<dbReference type="GO" id="GO:0022857">
    <property type="term" value="F:transmembrane transporter activity"/>
    <property type="evidence" value="ECO:0007669"/>
    <property type="project" value="InterPro"/>
</dbReference>
<comment type="similarity">
    <text evidence="2">Belongs to the membrane fusion protein (MFP) (TC 8.A.1) family.</text>
</comment>
<protein>
    <submittedName>
        <fullName evidence="9">Efflux RND transporter periplasmic adaptor subunit</fullName>
    </submittedName>
</protein>
<evidence type="ECO:0000259" key="5">
    <source>
        <dbReference type="Pfam" id="PF25876"/>
    </source>
</evidence>
<dbReference type="Pfam" id="PF25944">
    <property type="entry name" value="Beta-barrel_RND"/>
    <property type="match status" value="1"/>
</dbReference>
<dbReference type="InterPro" id="IPR058626">
    <property type="entry name" value="MdtA-like_b-barrel"/>
</dbReference>
<name>A0A9X3J836_9BACT</name>
<gene>
    <name evidence="9" type="ORF">OU798_17465</name>
</gene>
<feature type="domain" description="Multidrug resistance protein MdtA-like alpha-helical hairpin" evidence="5">
    <location>
        <begin position="105"/>
        <end position="171"/>
    </location>
</feature>
<dbReference type="Gene3D" id="1.10.287.470">
    <property type="entry name" value="Helix hairpin bin"/>
    <property type="match status" value="1"/>
</dbReference>
<dbReference type="EMBL" id="JAPOHD010000031">
    <property type="protein sequence ID" value="MCY1722146.1"/>
    <property type="molecule type" value="Genomic_DNA"/>
</dbReference>
<evidence type="ECO:0000259" key="6">
    <source>
        <dbReference type="Pfam" id="PF25917"/>
    </source>
</evidence>
<evidence type="ECO:0000313" key="9">
    <source>
        <dbReference type="EMBL" id="MCY1722146.1"/>
    </source>
</evidence>
<evidence type="ECO:0000256" key="2">
    <source>
        <dbReference type="ARBA" id="ARBA00009477"/>
    </source>
</evidence>
<dbReference type="NCBIfam" id="TIGR01730">
    <property type="entry name" value="RND_mfp"/>
    <property type="match status" value="1"/>
</dbReference>
<evidence type="ECO:0000256" key="1">
    <source>
        <dbReference type="ARBA" id="ARBA00004196"/>
    </source>
</evidence>
<evidence type="ECO:0000259" key="7">
    <source>
        <dbReference type="Pfam" id="PF25944"/>
    </source>
</evidence>
<dbReference type="PROSITE" id="PS51257">
    <property type="entry name" value="PROKAR_LIPOPROTEIN"/>
    <property type="match status" value="1"/>
</dbReference>
<feature type="domain" description="Multidrug resistance protein MdtA-like beta-barrel" evidence="7">
    <location>
        <begin position="209"/>
        <end position="297"/>
    </location>
</feature>
<dbReference type="InterPro" id="IPR006143">
    <property type="entry name" value="RND_pump_MFP"/>
</dbReference>
<dbReference type="Gene3D" id="2.40.420.20">
    <property type="match status" value="1"/>
</dbReference>
<feature type="signal peptide" evidence="4">
    <location>
        <begin position="1"/>
        <end position="25"/>
    </location>
</feature>
<dbReference type="Pfam" id="PF25876">
    <property type="entry name" value="HH_MFP_RND"/>
    <property type="match status" value="1"/>
</dbReference>
<dbReference type="Gene3D" id="2.40.30.170">
    <property type="match status" value="1"/>
</dbReference>
<dbReference type="AlphaFoldDB" id="A0A9X3J836"/>
<dbReference type="InterPro" id="IPR058624">
    <property type="entry name" value="MdtA-like_HH"/>
</dbReference>
<dbReference type="SUPFAM" id="SSF111369">
    <property type="entry name" value="HlyD-like secretion proteins"/>
    <property type="match status" value="1"/>
</dbReference>
<dbReference type="InterPro" id="IPR058625">
    <property type="entry name" value="MdtA-like_BSH"/>
</dbReference>
<dbReference type="GO" id="GO:0046677">
    <property type="term" value="P:response to antibiotic"/>
    <property type="evidence" value="ECO:0007669"/>
    <property type="project" value="TreeGrafter"/>
</dbReference>
<keyword evidence="4" id="KW-0732">Signal</keyword>
<feature type="domain" description="Multidrug resistance protein MdtA-like barrel-sandwich hybrid" evidence="6">
    <location>
        <begin position="63"/>
        <end position="194"/>
    </location>
</feature>
<comment type="caution">
    <text evidence="9">The sequence shown here is derived from an EMBL/GenBank/DDBJ whole genome shotgun (WGS) entry which is preliminary data.</text>
</comment>
<feature type="domain" description="Multidrug resistance protein MdtA-like C-terminal permuted SH3" evidence="8">
    <location>
        <begin position="303"/>
        <end position="364"/>
    </location>
</feature>
<accession>A0A9X3J836</accession>
<sequence>MFKSKKISTKSAVFVLAVFFTIACSQEQKKQMTPQQVKVVEAVQKDIQDQLDFVGEVYGYQDITIRARVNGFLEGIHFREGFAVKKGQLLYTIDDQPFRAEVAAQQSLLAEAKSIFAKAKSDLSRYKPLAQTNAVSQSDLDGAQVQYEAADAKVKAAEANLELAKIKLGYTRIYSPIDGLIGKTLAKVGEVVGQAPLVVLNTVSKMDQIHVEFFLPESQYLEAARALMASEWNIEDTKNKNPELELVLSDGTIHKHKGLVNFVDRGVDAHTGTILVQATFDNPEKLVRPGQYAKVRVPRIHQDAIIIPQKCVKELQGQYSLFIVNSENKIETRQIVTGAKIGDLWLIKDGLKPGERVVIEGIQKVSNGVPVTATLVEFESQFNSL</sequence>